<comment type="caution">
    <text evidence="1">The sequence shown here is derived from an EMBL/GenBank/DDBJ whole genome shotgun (WGS) entry which is preliminary data.</text>
</comment>
<evidence type="ECO:0000313" key="2">
    <source>
        <dbReference type="Proteomes" id="UP000789525"/>
    </source>
</evidence>
<dbReference type="EMBL" id="CAJVPT010008874">
    <property type="protein sequence ID" value="CAG8556399.1"/>
    <property type="molecule type" value="Genomic_DNA"/>
</dbReference>
<keyword evidence="2" id="KW-1185">Reference proteome</keyword>
<sequence length="139" mass="15664">MRSKPPSTDIPVEDYKEQFLVLRKDEGRIWKNTTVAVVVPIHLTSKSSLLQVRTTLECLATQTILPVVAVVVDDASPLAYEFDEICPSSFMNIAYEKLEVSVDLSSAQKGFNLLYHIQKVIGGPEYFEPYMKAHVQEFA</sequence>
<name>A0ACA9M1I9_9GLOM</name>
<organism evidence="1 2">
    <name type="scientific">Acaulospora colombiana</name>
    <dbReference type="NCBI Taxonomy" id="27376"/>
    <lineage>
        <taxon>Eukaryota</taxon>
        <taxon>Fungi</taxon>
        <taxon>Fungi incertae sedis</taxon>
        <taxon>Mucoromycota</taxon>
        <taxon>Glomeromycotina</taxon>
        <taxon>Glomeromycetes</taxon>
        <taxon>Diversisporales</taxon>
        <taxon>Acaulosporaceae</taxon>
        <taxon>Acaulospora</taxon>
    </lineage>
</organism>
<evidence type="ECO:0000313" key="1">
    <source>
        <dbReference type="EMBL" id="CAG8556399.1"/>
    </source>
</evidence>
<gene>
    <name evidence="1" type="ORF">ACOLOM_LOCUS5061</name>
</gene>
<protein>
    <submittedName>
        <fullName evidence="1">3175_t:CDS:1</fullName>
    </submittedName>
</protein>
<reference evidence="1" key="1">
    <citation type="submission" date="2021-06" db="EMBL/GenBank/DDBJ databases">
        <authorList>
            <person name="Kallberg Y."/>
            <person name="Tangrot J."/>
            <person name="Rosling A."/>
        </authorList>
    </citation>
    <scope>NUCLEOTIDE SEQUENCE</scope>
    <source>
        <strain evidence="1">CL356</strain>
    </source>
</reference>
<proteinExistence type="predicted"/>
<dbReference type="Proteomes" id="UP000789525">
    <property type="component" value="Unassembled WGS sequence"/>
</dbReference>
<accession>A0ACA9M1I9</accession>
<feature type="non-terminal residue" evidence="1">
    <location>
        <position position="139"/>
    </location>
</feature>